<dbReference type="Gene3D" id="1.20.5.170">
    <property type="match status" value="1"/>
</dbReference>
<evidence type="ECO:0000256" key="4">
    <source>
        <dbReference type="ARBA" id="ARBA00022618"/>
    </source>
</evidence>
<dbReference type="EMBL" id="AYKW01000010">
    <property type="protein sequence ID" value="PIL32494.1"/>
    <property type="molecule type" value="Genomic_DNA"/>
</dbReference>
<keyword evidence="11" id="KW-1185">Reference proteome</keyword>
<dbReference type="Gene3D" id="3.30.457.60">
    <property type="match status" value="1"/>
</dbReference>
<evidence type="ECO:0000256" key="1">
    <source>
        <dbReference type="ARBA" id="ARBA00004123"/>
    </source>
</evidence>
<dbReference type="PANTHER" id="PTHR23168:SF0">
    <property type="entry name" value="MITOTIC SPINDLE ASSEMBLY CHECKPOINT PROTEIN MAD1"/>
    <property type="match status" value="1"/>
</dbReference>
<evidence type="ECO:0000256" key="2">
    <source>
        <dbReference type="ARBA" id="ARBA00008029"/>
    </source>
</evidence>
<dbReference type="Gene3D" id="6.10.250.90">
    <property type="match status" value="1"/>
</dbReference>
<evidence type="ECO:0000313" key="10">
    <source>
        <dbReference type="EMBL" id="PIL32494.1"/>
    </source>
</evidence>
<dbReference type="AlphaFoldDB" id="A0A2G8SFD2"/>
<comment type="caution">
    <text evidence="10">The sequence shown here is derived from an EMBL/GenBank/DDBJ whole genome shotgun (WGS) entry which is preliminary data.</text>
</comment>
<dbReference type="GO" id="GO:0005635">
    <property type="term" value="C:nuclear envelope"/>
    <property type="evidence" value="ECO:0007669"/>
    <property type="project" value="TreeGrafter"/>
</dbReference>
<feature type="compositionally biased region" description="Low complexity" evidence="9">
    <location>
        <begin position="151"/>
        <end position="163"/>
    </location>
</feature>
<keyword evidence="8" id="KW-0175">Coiled coil</keyword>
<comment type="similarity">
    <text evidence="2">Belongs to the MAD1 family.</text>
</comment>
<comment type="subcellular location">
    <subcellularLocation>
        <location evidence="1">Nucleus</location>
    </subcellularLocation>
</comment>
<feature type="region of interest" description="Disordered" evidence="9">
    <location>
        <begin position="101"/>
        <end position="125"/>
    </location>
</feature>
<dbReference type="GO" id="GO:0000776">
    <property type="term" value="C:kinetochore"/>
    <property type="evidence" value="ECO:0007669"/>
    <property type="project" value="TreeGrafter"/>
</dbReference>
<organism evidence="10 11">
    <name type="scientific">Ganoderma sinense ZZ0214-1</name>
    <dbReference type="NCBI Taxonomy" id="1077348"/>
    <lineage>
        <taxon>Eukaryota</taxon>
        <taxon>Fungi</taxon>
        <taxon>Dikarya</taxon>
        <taxon>Basidiomycota</taxon>
        <taxon>Agaricomycotina</taxon>
        <taxon>Agaricomycetes</taxon>
        <taxon>Polyporales</taxon>
        <taxon>Polyporaceae</taxon>
        <taxon>Ganoderma</taxon>
    </lineage>
</organism>
<dbReference type="GO" id="GO:0072686">
    <property type="term" value="C:mitotic spindle"/>
    <property type="evidence" value="ECO:0007669"/>
    <property type="project" value="TreeGrafter"/>
</dbReference>
<proteinExistence type="inferred from homology"/>
<dbReference type="GO" id="GO:0051315">
    <property type="term" value="P:attachment of mitotic spindle microtubules to kinetochore"/>
    <property type="evidence" value="ECO:0007669"/>
    <property type="project" value="TreeGrafter"/>
</dbReference>
<evidence type="ECO:0000256" key="9">
    <source>
        <dbReference type="SAM" id="MobiDB-lite"/>
    </source>
</evidence>
<feature type="compositionally biased region" description="Basic and acidic residues" evidence="9">
    <location>
        <begin position="139"/>
        <end position="150"/>
    </location>
</feature>
<feature type="compositionally biased region" description="Polar residues" evidence="9">
    <location>
        <begin position="41"/>
        <end position="55"/>
    </location>
</feature>
<dbReference type="Pfam" id="PF05557">
    <property type="entry name" value="MAD"/>
    <property type="match status" value="1"/>
</dbReference>
<accession>A0A2G8SFD2</accession>
<dbReference type="GO" id="GO:0051301">
    <property type="term" value="P:cell division"/>
    <property type="evidence" value="ECO:0007669"/>
    <property type="project" value="UniProtKB-KW"/>
</dbReference>
<dbReference type="STRING" id="1077348.A0A2G8SFD2"/>
<evidence type="ECO:0000256" key="8">
    <source>
        <dbReference type="SAM" id="Coils"/>
    </source>
</evidence>
<evidence type="ECO:0000256" key="6">
    <source>
        <dbReference type="ARBA" id="ARBA00023242"/>
    </source>
</evidence>
<evidence type="ECO:0000256" key="7">
    <source>
        <dbReference type="ARBA" id="ARBA00023306"/>
    </source>
</evidence>
<dbReference type="OrthoDB" id="331602at2759"/>
<feature type="region of interest" description="Disordered" evidence="9">
    <location>
        <begin position="1"/>
        <end position="57"/>
    </location>
</feature>
<evidence type="ECO:0000256" key="5">
    <source>
        <dbReference type="ARBA" id="ARBA00022776"/>
    </source>
</evidence>
<feature type="coiled-coil region" evidence="8">
    <location>
        <begin position="236"/>
        <end position="304"/>
    </location>
</feature>
<dbReference type="Proteomes" id="UP000230002">
    <property type="component" value="Unassembled WGS sequence"/>
</dbReference>
<keyword evidence="7" id="KW-0131">Cell cycle</keyword>
<keyword evidence="6" id="KW-0539">Nucleus</keyword>
<feature type="coiled-coil region" evidence="8">
    <location>
        <begin position="349"/>
        <end position="383"/>
    </location>
</feature>
<sequence length="708" mass="80738">MSHGDKFSTPVNSSSRFISPIPRSSAIKRDSLAAELERDPQLSTAKRQQRTQAFSSHLAHASLERQLAAAQTTKLELESKLREKDLLIERLEGDRRWLAEREKEEREEKEREREEALDAKRKADSELRSLRTQLASLREQHVDLEDEHSTLSRSTSQTISSQKSQVTTLARQVSLLENQLEEFRQLAEERAHAFDELQAQFDELNAAQDSVTLNHGQEDEDWTVVREELHRQAKYMRQLESANTKMTVELNVLREKQTSVEVLKEQKRELERKLHGAEDLREQVVKLEAELDAARQAREEWASTAQPATPSKTPVSVTQSLSNLRLTHAKLMEEHGSNVALLRHRDQTISELQARETQLQETVDSLRDEVRDLKGRVARSEHKAALSEREVSFLQAMVASFNAESAANGDVKLEDDASKPLQQLEALVKDYKGVVLALENELKHVRENTVVAEDLQAKQQLLAELERERAAKEEAEQALKEAESESEKQLEQIEELEQTLFELRGEIGAGRHLPPGVRVLSLRDNPAQQWEDLSKAAMDRLKGENEALLKRLKELEESGIRGLGQSASKEDLVPRESYEGVRAEMLKLDQELKAKDKRLQRLQEIFRKKGEEFREATASILGVKLVFYPNGGVRVTSQFDLNAAFVFKPTDSQNGGKMQLIEQGEGGPEDLPQLMRYWIEEQGCIPGFLASVTLECYDKRKRELEHQQ</sequence>
<keyword evidence="5" id="KW-0498">Mitosis</keyword>
<gene>
    <name evidence="10" type="ORF">GSI_05197</name>
</gene>
<name>A0A2G8SFD2_9APHY</name>
<keyword evidence="4" id="KW-0132">Cell division</keyword>
<feature type="compositionally biased region" description="Low complexity" evidence="9">
    <location>
        <begin position="13"/>
        <end position="25"/>
    </location>
</feature>
<dbReference type="SUPFAM" id="SSF75704">
    <property type="entry name" value="Mitotic arrest deficient-like 1, Mad1"/>
    <property type="match status" value="1"/>
</dbReference>
<feature type="compositionally biased region" description="Basic and acidic residues" evidence="9">
    <location>
        <begin position="27"/>
        <end position="40"/>
    </location>
</feature>
<evidence type="ECO:0000256" key="3">
    <source>
        <dbReference type="ARBA" id="ARBA00022019"/>
    </source>
</evidence>
<evidence type="ECO:0000313" key="11">
    <source>
        <dbReference type="Proteomes" id="UP000230002"/>
    </source>
</evidence>
<dbReference type="PANTHER" id="PTHR23168">
    <property type="entry name" value="MITOTIC SPINDLE ASSEMBLY CHECKPOINT PROTEIN MAD1 MITOTIC ARREST DEFICIENT-LIKE PROTEIN 1"/>
    <property type="match status" value="1"/>
</dbReference>
<dbReference type="GO" id="GO:0007094">
    <property type="term" value="P:mitotic spindle assembly checkpoint signaling"/>
    <property type="evidence" value="ECO:0007669"/>
    <property type="project" value="InterPro"/>
</dbReference>
<feature type="coiled-coil region" evidence="8">
    <location>
        <begin position="421"/>
        <end position="506"/>
    </location>
</feature>
<protein>
    <recommendedName>
        <fullName evidence="3">Spindle assembly checkpoint component MAD1</fullName>
    </recommendedName>
</protein>
<feature type="region of interest" description="Disordered" evidence="9">
    <location>
        <begin position="139"/>
        <end position="163"/>
    </location>
</feature>
<reference evidence="10 11" key="1">
    <citation type="journal article" date="2015" name="Sci. Rep.">
        <title>Chromosome-level genome map provides insights into diverse defense mechanisms in the medicinal fungus Ganoderma sinense.</title>
        <authorList>
            <person name="Zhu Y."/>
            <person name="Xu J."/>
            <person name="Sun C."/>
            <person name="Zhou S."/>
            <person name="Xu H."/>
            <person name="Nelson D.R."/>
            <person name="Qian J."/>
            <person name="Song J."/>
            <person name="Luo H."/>
            <person name="Xiang L."/>
            <person name="Li Y."/>
            <person name="Xu Z."/>
            <person name="Ji A."/>
            <person name="Wang L."/>
            <person name="Lu S."/>
            <person name="Hayward A."/>
            <person name="Sun W."/>
            <person name="Li X."/>
            <person name="Schwartz D.C."/>
            <person name="Wang Y."/>
            <person name="Chen S."/>
        </authorList>
    </citation>
    <scope>NUCLEOTIDE SEQUENCE [LARGE SCALE GENOMIC DNA]</scope>
    <source>
        <strain evidence="10 11">ZZ0214-1</strain>
    </source>
</reference>
<dbReference type="InterPro" id="IPR008672">
    <property type="entry name" value="Mad1"/>
</dbReference>